<accession>A0A8H9MET4</accession>
<protein>
    <submittedName>
        <fullName evidence="1">Uncharacterized protein</fullName>
    </submittedName>
</protein>
<dbReference type="Proteomes" id="UP000658656">
    <property type="component" value="Unassembled WGS sequence"/>
</dbReference>
<name>A0A8H9MET4_9PSEU</name>
<evidence type="ECO:0000313" key="1">
    <source>
        <dbReference type="EMBL" id="GHF76077.1"/>
    </source>
</evidence>
<evidence type="ECO:0000313" key="2">
    <source>
        <dbReference type="Proteomes" id="UP000658656"/>
    </source>
</evidence>
<dbReference type="OrthoDB" id="3689232at2"/>
<dbReference type="EMBL" id="BNAV01000011">
    <property type="protein sequence ID" value="GHF76077.1"/>
    <property type="molecule type" value="Genomic_DNA"/>
</dbReference>
<proteinExistence type="predicted"/>
<sequence>MVETKAAPSVGAGAFAVSPELATAAFAQLTQLQDVVGELVREAKVLGRAVPLGGGYAAEIGDFMARYGIDGPGSAAEQLTAFGRQLDGLRTDIAQALRRYRNADDDAAGGVDCHGG</sequence>
<comment type="caution">
    <text evidence="1">The sequence shown here is derived from an EMBL/GenBank/DDBJ whole genome shotgun (WGS) entry which is preliminary data.</text>
</comment>
<organism evidence="1 2">
    <name type="scientific">Amycolatopsis bartoniae</name>
    <dbReference type="NCBI Taxonomy" id="941986"/>
    <lineage>
        <taxon>Bacteria</taxon>
        <taxon>Bacillati</taxon>
        <taxon>Actinomycetota</taxon>
        <taxon>Actinomycetes</taxon>
        <taxon>Pseudonocardiales</taxon>
        <taxon>Pseudonocardiaceae</taxon>
        <taxon>Amycolatopsis</taxon>
    </lineage>
</organism>
<reference evidence="1" key="2">
    <citation type="submission" date="2020-09" db="EMBL/GenBank/DDBJ databases">
        <authorList>
            <person name="Sun Q."/>
            <person name="Zhou Y."/>
        </authorList>
    </citation>
    <scope>NUCLEOTIDE SEQUENCE</scope>
    <source>
        <strain evidence="1">CGMCC 4.7679</strain>
    </source>
</reference>
<dbReference type="AlphaFoldDB" id="A0A8H9MET4"/>
<gene>
    <name evidence="1" type="ORF">GCM10017566_57510</name>
</gene>
<keyword evidence="2" id="KW-1185">Reference proteome</keyword>
<reference evidence="1" key="1">
    <citation type="journal article" date="2014" name="Int. J. Syst. Evol. Microbiol.">
        <title>Complete genome sequence of Corynebacterium casei LMG S-19264T (=DSM 44701T), isolated from a smear-ripened cheese.</title>
        <authorList>
            <consortium name="US DOE Joint Genome Institute (JGI-PGF)"/>
            <person name="Walter F."/>
            <person name="Albersmeier A."/>
            <person name="Kalinowski J."/>
            <person name="Ruckert C."/>
        </authorList>
    </citation>
    <scope>NUCLEOTIDE SEQUENCE</scope>
    <source>
        <strain evidence="1">CGMCC 4.7679</strain>
    </source>
</reference>
<dbReference type="RefSeq" id="WP_145936933.1">
    <property type="nucleotide sequence ID" value="NZ_BNAV01000011.1"/>
</dbReference>